<dbReference type="PANTHER" id="PTHR30136:SF24">
    <property type="entry name" value="HTH-TYPE TRANSCRIPTIONAL REPRESSOR ALLR"/>
    <property type="match status" value="1"/>
</dbReference>
<protein>
    <submittedName>
        <fullName evidence="7">Transcriptional regulator, IclR family</fullName>
    </submittedName>
</protein>
<dbReference type="InterPro" id="IPR050707">
    <property type="entry name" value="HTH_MetabolicPath_Reg"/>
</dbReference>
<keyword evidence="8" id="KW-1185">Reference proteome</keyword>
<dbReference type="PROSITE" id="PS51077">
    <property type="entry name" value="HTH_ICLR"/>
    <property type="match status" value="1"/>
</dbReference>
<evidence type="ECO:0000256" key="1">
    <source>
        <dbReference type="ARBA" id="ARBA00023015"/>
    </source>
</evidence>
<evidence type="ECO:0000259" key="6">
    <source>
        <dbReference type="PROSITE" id="PS51078"/>
    </source>
</evidence>
<comment type="caution">
    <text evidence="7">The sequence shown here is derived from an EMBL/GenBank/DDBJ whole genome shotgun (WGS) entry which is preliminary data.</text>
</comment>
<dbReference type="OrthoDB" id="60629at2"/>
<dbReference type="GO" id="GO:0045892">
    <property type="term" value="P:negative regulation of DNA-templated transcription"/>
    <property type="evidence" value="ECO:0007669"/>
    <property type="project" value="TreeGrafter"/>
</dbReference>
<organism evidence="7 8">
    <name type="scientific">Rhodococcus wratislaviensis</name>
    <name type="common">Tsukamurella wratislaviensis</name>
    <dbReference type="NCBI Taxonomy" id="44752"/>
    <lineage>
        <taxon>Bacteria</taxon>
        <taxon>Bacillati</taxon>
        <taxon>Actinomycetota</taxon>
        <taxon>Actinomycetes</taxon>
        <taxon>Mycobacteriales</taxon>
        <taxon>Nocardiaceae</taxon>
        <taxon>Rhodococcus</taxon>
    </lineage>
</organism>
<evidence type="ECO:0000313" key="7">
    <source>
        <dbReference type="EMBL" id="GCE38166.1"/>
    </source>
</evidence>
<reference evidence="7 8" key="1">
    <citation type="submission" date="2018-11" db="EMBL/GenBank/DDBJ databases">
        <title>Microbial catabolism of amino acid.</title>
        <authorList>
            <person name="Hibi M."/>
            <person name="Ogawa J."/>
        </authorList>
    </citation>
    <scope>NUCLEOTIDE SEQUENCE [LARGE SCALE GENOMIC DNA]</scope>
    <source>
        <strain evidence="7 8">C31-06</strain>
    </source>
</reference>
<dbReference type="InterPro" id="IPR029016">
    <property type="entry name" value="GAF-like_dom_sf"/>
</dbReference>
<dbReference type="SMART" id="SM00346">
    <property type="entry name" value="HTH_ICLR"/>
    <property type="match status" value="1"/>
</dbReference>
<evidence type="ECO:0000313" key="8">
    <source>
        <dbReference type="Proteomes" id="UP000287519"/>
    </source>
</evidence>
<sequence>MSGNNSGPRRTVLAKATSILDAFAGNRVSMSLSDLARATGLPASTVHRLAGELVAWGGLERTEDGGYAVGLRLWEIGARSRCSHGLRETAMPFLQDLFDVTRQHVQLAVIDGNDVLLIEKISDPRAVGTVGRPGGRLPLHATAVGKALLAASAPDFQASILCRPLVAYTPYTVTSAHALSRELAEARERGFALSTEELTMGVVSCASVVTSPGLAPTAAISVVMPADCGPPRRWAHSVTTAAAAIGRASVQQRGSGAISAQLTGAPASRTPGTGASLESAGRPPSNRVSDKPFR</sequence>
<feature type="region of interest" description="Disordered" evidence="4">
    <location>
        <begin position="256"/>
        <end position="294"/>
    </location>
</feature>
<dbReference type="AlphaFoldDB" id="A0A402C3I6"/>
<dbReference type="PANTHER" id="PTHR30136">
    <property type="entry name" value="HELIX-TURN-HELIX TRANSCRIPTIONAL REGULATOR, ICLR FAMILY"/>
    <property type="match status" value="1"/>
</dbReference>
<feature type="domain" description="HTH iclR-type" evidence="5">
    <location>
        <begin position="10"/>
        <end position="71"/>
    </location>
</feature>
<evidence type="ECO:0000256" key="3">
    <source>
        <dbReference type="ARBA" id="ARBA00023163"/>
    </source>
</evidence>
<dbReference type="EMBL" id="BHYM01000017">
    <property type="protein sequence ID" value="GCE38166.1"/>
    <property type="molecule type" value="Genomic_DNA"/>
</dbReference>
<dbReference type="InterPro" id="IPR036390">
    <property type="entry name" value="WH_DNA-bd_sf"/>
</dbReference>
<dbReference type="Pfam" id="PF01614">
    <property type="entry name" value="IclR_C"/>
    <property type="match status" value="1"/>
</dbReference>
<accession>A0A402C3I6</accession>
<dbReference type="GO" id="GO:0003677">
    <property type="term" value="F:DNA binding"/>
    <property type="evidence" value="ECO:0007669"/>
    <property type="project" value="UniProtKB-KW"/>
</dbReference>
<evidence type="ECO:0000256" key="4">
    <source>
        <dbReference type="SAM" id="MobiDB-lite"/>
    </source>
</evidence>
<dbReference type="PROSITE" id="PS51078">
    <property type="entry name" value="ICLR_ED"/>
    <property type="match status" value="1"/>
</dbReference>
<dbReference type="InterPro" id="IPR014757">
    <property type="entry name" value="Tscrpt_reg_IclR_C"/>
</dbReference>
<gene>
    <name evidence="7" type="ORF">Rhow_001205</name>
</gene>
<evidence type="ECO:0000259" key="5">
    <source>
        <dbReference type="PROSITE" id="PS51077"/>
    </source>
</evidence>
<proteinExistence type="predicted"/>
<dbReference type="Gene3D" id="1.10.10.10">
    <property type="entry name" value="Winged helix-like DNA-binding domain superfamily/Winged helix DNA-binding domain"/>
    <property type="match status" value="1"/>
</dbReference>
<dbReference type="Proteomes" id="UP000287519">
    <property type="component" value="Unassembled WGS sequence"/>
</dbReference>
<dbReference type="SUPFAM" id="SSF55781">
    <property type="entry name" value="GAF domain-like"/>
    <property type="match status" value="1"/>
</dbReference>
<dbReference type="RefSeq" id="WP_124390789.1">
    <property type="nucleotide sequence ID" value="NZ_BHYM01000017.1"/>
</dbReference>
<keyword evidence="3" id="KW-0804">Transcription</keyword>
<evidence type="ECO:0000256" key="2">
    <source>
        <dbReference type="ARBA" id="ARBA00023125"/>
    </source>
</evidence>
<dbReference type="Pfam" id="PF09339">
    <property type="entry name" value="HTH_IclR"/>
    <property type="match status" value="1"/>
</dbReference>
<keyword evidence="1" id="KW-0805">Transcription regulation</keyword>
<keyword evidence="2" id="KW-0238">DNA-binding</keyword>
<dbReference type="GO" id="GO:0003700">
    <property type="term" value="F:DNA-binding transcription factor activity"/>
    <property type="evidence" value="ECO:0007669"/>
    <property type="project" value="TreeGrafter"/>
</dbReference>
<dbReference type="SUPFAM" id="SSF46785">
    <property type="entry name" value="Winged helix' DNA-binding domain"/>
    <property type="match status" value="1"/>
</dbReference>
<dbReference type="Gene3D" id="3.30.450.40">
    <property type="match status" value="1"/>
</dbReference>
<dbReference type="InterPro" id="IPR036388">
    <property type="entry name" value="WH-like_DNA-bd_sf"/>
</dbReference>
<feature type="domain" description="IclR-ED" evidence="6">
    <location>
        <begin position="72"/>
        <end position="255"/>
    </location>
</feature>
<dbReference type="InterPro" id="IPR005471">
    <property type="entry name" value="Tscrpt_reg_IclR_N"/>
</dbReference>
<name>A0A402C3I6_RHOWR</name>